<evidence type="ECO:0000313" key="5">
    <source>
        <dbReference type="Proteomes" id="UP000198286"/>
    </source>
</evidence>
<sequence length="425" mass="45230">MGGVESIDGGPRSVIVVGAGVAGLSTAWFLQERGVDVTVVDRAGVAAGASWGNAGWIAPALTFPLQPAGVLRDEWQAVREPAVPPQLPSTLGAHLGAIFMQLSPPHRRASSQRALRAGVALNEDCIEAFDVLIANGVDAPVTDAPITALFRSTKEAQRMLESLQQLENAGQPMYVTALSGAALREQVPLASPEVTAGLNINGQRFVDPRRFVEALGRSVMARGAAMHRLEVDDVHGWNHGAVVHPRRGDPLTADAAVIATGDRLSRLAGRWLRVPVQAQSGYSFTVPVDRPILAPIYLPDIRVACTPYKGALRVSGALELRRRHPPHPRERVEAIAAATSSLLDGVDWAARSNVWAGACAVPPDGRPLIGELVRGVYVAGGHGMWGLAHGPVTGRLLAEQITTGKQPQALAEFDPRHRTLRHATR</sequence>
<dbReference type="GO" id="GO:0016491">
    <property type="term" value="F:oxidoreductase activity"/>
    <property type="evidence" value="ECO:0007669"/>
    <property type="project" value="UniProtKB-KW"/>
</dbReference>
<dbReference type="PANTHER" id="PTHR13847:SF289">
    <property type="entry name" value="GLYCINE OXIDASE"/>
    <property type="match status" value="1"/>
</dbReference>
<gene>
    <name evidence="3" type="ORF">MYCOZU2_02172</name>
    <name evidence="4" type="ORF">QRB35_15195</name>
</gene>
<dbReference type="EMBL" id="JASZZX010000012">
    <property type="protein sequence ID" value="MDM3927358.1"/>
    <property type="molecule type" value="Genomic_DNA"/>
</dbReference>
<evidence type="ECO:0000313" key="6">
    <source>
        <dbReference type="Proteomes" id="UP001529272"/>
    </source>
</evidence>
<dbReference type="Proteomes" id="UP000198286">
    <property type="component" value="Chromosome"/>
</dbReference>
<reference evidence="4 6" key="3">
    <citation type="submission" date="2023-06" db="EMBL/GenBank/DDBJ databases">
        <title>Itaconate inhibition of nontuberculous mycobacteria.</title>
        <authorList>
            <person name="Breen P."/>
            <person name="Zimbric M."/>
            <person name="Caverly L."/>
        </authorList>
    </citation>
    <scope>NUCLEOTIDE SEQUENCE [LARGE SCALE GENOMIC DNA]</scope>
    <source>
        <strain evidence="4 6">FLAC1071</strain>
    </source>
</reference>
<evidence type="ECO:0000256" key="1">
    <source>
        <dbReference type="ARBA" id="ARBA00023002"/>
    </source>
</evidence>
<protein>
    <submittedName>
        <fullName evidence="3">D-amino-acid dehydrogenase</fullName>
    </submittedName>
    <submittedName>
        <fullName evidence="4">FAD-dependent oxidoreductase</fullName>
        <ecNumber evidence="4">1.-.-.-</ecNumber>
    </submittedName>
</protein>
<dbReference type="PANTHER" id="PTHR13847">
    <property type="entry name" value="SARCOSINE DEHYDROGENASE-RELATED"/>
    <property type="match status" value="1"/>
</dbReference>
<proteinExistence type="predicted"/>
<dbReference type="Pfam" id="PF01266">
    <property type="entry name" value="DAO"/>
    <property type="match status" value="1"/>
</dbReference>
<dbReference type="EC" id="1.-.-.-" evidence="4"/>
<dbReference type="InterPro" id="IPR036188">
    <property type="entry name" value="FAD/NAD-bd_sf"/>
</dbReference>
<keyword evidence="6" id="KW-1185">Reference proteome</keyword>
<dbReference type="SUPFAM" id="SSF51971">
    <property type="entry name" value="Nucleotide-binding domain"/>
    <property type="match status" value="1"/>
</dbReference>
<evidence type="ECO:0000313" key="4">
    <source>
        <dbReference type="EMBL" id="MDM3927358.1"/>
    </source>
</evidence>
<dbReference type="RefSeq" id="WP_089151585.1">
    <property type="nucleotide sequence ID" value="NZ_CP015267.1"/>
</dbReference>
<dbReference type="Gene3D" id="3.50.50.60">
    <property type="entry name" value="FAD/NAD(P)-binding domain"/>
    <property type="match status" value="2"/>
</dbReference>
<reference evidence="3 5" key="1">
    <citation type="journal article" date="2017" name="Lancet Infect. Dis.">
        <title>Global outbreak of severe Mycobacterium chimaera disease after cardiac surgery: a molecular epidemiological study.</title>
        <authorList>
            <person name="van Ingen J."/>
            <person name="Kohl T."/>
            <person name="Kranzer K."/>
            <person name="Hasse B."/>
            <person name="Keller P."/>
            <person name="Szafranska A."/>
            <person name="Hillemann D."/>
            <person name="Chand M."/>
            <person name="Schreiber P."/>
            <person name="Sommerstein R."/>
            <person name="Berger C."/>
            <person name="Genoni M."/>
            <person name="Ruegg C."/>
            <person name="Troillet N."/>
            <person name="Widmer A.F."/>
            <person name="Becker S.L."/>
            <person name="Herrmann M."/>
            <person name="Eckmanns T."/>
            <person name="Haller S."/>
            <person name="Hoeller C."/>
            <person name="Debast S.B."/>
            <person name="Wolfhagen M.J."/>
            <person name="Hopman J."/>
            <person name="Kluytmans J."/>
            <person name="Langelaar M."/>
            <person name="Notermans D.W."/>
            <person name="ten Oever J."/>
            <person name="van den Barselaar P."/>
            <person name="Vonk A.B.A."/>
            <person name="Vos M.C."/>
            <person name="Ahmed N."/>
            <person name="Brown T."/>
            <person name="Crook D."/>
            <person name="Lamagni T."/>
            <person name="Phin N."/>
            <person name="Smith E.G."/>
            <person name="Zambon M."/>
            <person name="Serr A."/>
            <person name="Goetting T."/>
            <person name="Ebner W."/>
            <person name="Thuermer A."/>
            <person name="Utpatel C."/>
            <person name="Sproer C."/>
            <person name="Bunk B."/>
            <person name="Nubel U."/>
            <person name="Bloemberg G."/>
            <person name="Bottger E."/>
            <person name="Niemann S."/>
            <person name="Wagner D."/>
            <person name="Sax H."/>
        </authorList>
    </citation>
    <scope>NUCLEOTIDE SEQUENCE [LARGE SCALE GENOMIC DNA]</scope>
    <source>
        <strain evidence="3 5">ZUERICH-2</strain>
    </source>
</reference>
<dbReference type="Proteomes" id="UP001529272">
    <property type="component" value="Unassembled WGS sequence"/>
</dbReference>
<dbReference type="GO" id="GO:0005737">
    <property type="term" value="C:cytoplasm"/>
    <property type="evidence" value="ECO:0007669"/>
    <property type="project" value="TreeGrafter"/>
</dbReference>
<keyword evidence="1 4" id="KW-0560">Oxidoreductase</keyword>
<accession>A0A7U5RV85</accession>
<dbReference type="Gene3D" id="3.30.9.10">
    <property type="entry name" value="D-Amino Acid Oxidase, subunit A, domain 2"/>
    <property type="match status" value="1"/>
</dbReference>
<dbReference type="EMBL" id="CP015267">
    <property type="protein sequence ID" value="ASL14589.1"/>
    <property type="molecule type" value="Genomic_DNA"/>
</dbReference>
<reference evidence="6" key="2">
    <citation type="submission" date="2023-06" db="EMBL/GenBank/DDBJ databases">
        <title>Itaconate inhibition of nontuberculous mycobacteria.</title>
        <authorList>
            <person name="Spilker T."/>
        </authorList>
    </citation>
    <scope>NUCLEOTIDE SEQUENCE [LARGE SCALE GENOMIC DNA]</scope>
    <source>
        <strain evidence="6">FLAC1071</strain>
    </source>
</reference>
<dbReference type="AlphaFoldDB" id="A0A7U5RV85"/>
<name>A0A7U5RV85_MYCIT</name>
<evidence type="ECO:0000259" key="2">
    <source>
        <dbReference type="Pfam" id="PF01266"/>
    </source>
</evidence>
<feature type="domain" description="FAD dependent oxidoreductase" evidence="2">
    <location>
        <begin position="14"/>
        <end position="399"/>
    </location>
</feature>
<dbReference type="InterPro" id="IPR006076">
    <property type="entry name" value="FAD-dep_OxRdtase"/>
</dbReference>
<reference evidence="4" key="4">
    <citation type="submission" date="2023-06" db="EMBL/GenBank/DDBJ databases">
        <authorList>
            <person name="Spilker T."/>
        </authorList>
    </citation>
    <scope>NUCLEOTIDE SEQUENCE</scope>
    <source>
        <strain evidence="4">FLAC1071</strain>
    </source>
</reference>
<evidence type="ECO:0000313" key="3">
    <source>
        <dbReference type="EMBL" id="ASL14589.1"/>
    </source>
</evidence>
<organism evidence="3 5">
    <name type="scientific">Mycobacterium intracellulare subsp. chimaera</name>
    <dbReference type="NCBI Taxonomy" id="222805"/>
    <lineage>
        <taxon>Bacteria</taxon>
        <taxon>Bacillati</taxon>
        <taxon>Actinomycetota</taxon>
        <taxon>Actinomycetes</taxon>
        <taxon>Mycobacteriales</taxon>
        <taxon>Mycobacteriaceae</taxon>
        <taxon>Mycobacterium</taxon>
        <taxon>Mycobacterium avium complex (MAC)</taxon>
    </lineage>
</organism>